<name>A0AA39F112_9HYME</name>
<dbReference type="GO" id="GO:0032526">
    <property type="term" value="P:response to retinoic acid"/>
    <property type="evidence" value="ECO:0007669"/>
    <property type="project" value="TreeGrafter"/>
</dbReference>
<sequence>MTTTNEKLRVLAIHGYRQTDAIFSAKLGSLRKYFKQKINFVFVQAPHKVPPLESSDNDEEPSDIDVRGWWFNTENHLFKATEPSNLSVGFEESLAVIENVFKNDGPFDGVIGFSQGASFLSILCAMQQMKQSESIKFDFAILISGFKSLCQPHAKFYNEKINIPTLHIYGNSDRIIPEEMMKDLADLFIDSKIIVHDGGHYVPSKKLYYDEFFNEIYNTKFSPINNQT</sequence>
<accession>A0AA39F112</accession>
<dbReference type="Proteomes" id="UP001168990">
    <property type="component" value="Unassembled WGS sequence"/>
</dbReference>
<dbReference type="SUPFAM" id="SSF53474">
    <property type="entry name" value="alpha/beta-Hydrolases"/>
    <property type="match status" value="1"/>
</dbReference>
<proteinExistence type="inferred from homology"/>
<dbReference type="FunFam" id="3.40.50.1820:FF:000073">
    <property type="entry name" value="esterase OVCA2 isoform X6"/>
    <property type="match status" value="1"/>
</dbReference>
<comment type="similarity">
    <text evidence="1">Belongs to the LovG family.</text>
</comment>
<dbReference type="InterPro" id="IPR005645">
    <property type="entry name" value="FSH-like_dom"/>
</dbReference>
<dbReference type="GO" id="GO:0005737">
    <property type="term" value="C:cytoplasm"/>
    <property type="evidence" value="ECO:0007669"/>
    <property type="project" value="TreeGrafter"/>
</dbReference>
<dbReference type="AlphaFoldDB" id="A0AA39F112"/>
<evidence type="ECO:0000313" key="5">
    <source>
        <dbReference type="Proteomes" id="UP001168990"/>
    </source>
</evidence>
<dbReference type="PANTHER" id="PTHR48070:SF6">
    <property type="entry name" value="ESTERASE OVCA2"/>
    <property type="match status" value="1"/>
</dbReference>
<dbReference type="InterPro" id="IPR029058">
    <property type="entry name" value="AB_hydrolase_fold"/>
</dbReference>
<feature type="domain" description="Serine hydrolase" evidence="3">
    <location>
        <begin position="6"/>
        <end position="210"/>
    </location>
</feature>
<evidence type="ECO:0000313" key="4">
    <source>
        <dbReference type="EMBL" id="KAK0160785.1"/>
    </source>
</evidence>
<keyword evidence="5" id="KW-1185">Reference proteome</keyword>
<gene>
    <name evidence="4" type="ORF">PV328_008154</name>
</gene>
<organism evidence="4 5">
    <name type="scientific">Microctonus aethiopoides</name>
    <dbReference type="NCBI Taxonomy" id="144406"/>
    <lineage>
        <taxon>Eukaryota</taxon>
        <taxon>Metazoa</taxon>
        <taxon>Ecdysozoa</taxon>
        <taxon>Arthropoda</taxon>
        <taxon>Hexapoda</taxon>
        <taxon>Insecta</taxon>
        <taxon>Pterygota</taxon>
        <taxon>Neoptera</taxon>
        <taxon>Endopterygota</taxon>
        <taxon>Hymenoptera</taxon>
        <taxon>Apocrita</taxon>
        <taxon>Ichneumonoidea</taxon>
        <taxon>Braconidae</taxon>
        <taxon>Euphorinae</taxon>
        <taxon>Microctonus</taxon>
    </lineage>
</organism>
<dbReference type="Gene3D" id="3.40.50.1820">
    <property type="entry name" value="alpha/beta hydrolase"/>
    <property type="match status" value="1"/>
</dbReference>
<evidence type="ECO:0000259" key="3">
    <source>
        <dbReference type="Pfam" id="PF03959"/>
    </source>
</evidence>
<keyword evidence="2" id="KW-0378">Hydrolase</keyword>
<protein>
    <recommendedName>
        <fullName evidence="3">Serine hydrolase domain-containing protein</fullName>
    </recommendedName>
</protein>
<evidence type="ECO:0000256" key="2">
    <source>
        <dbReference type="ARBA" id="ARBA00022801"/>
    </source>
</evidence>
<dbReference type="InterPro" id="IPR050593">
    <property type="entry name" value="LovG"/>
</dbReference>
<comment type="caution">
    <text evidence="4">The sequence shown here is derived from an EMBL/GenBank/DDBJ whole genome shotgun (WGS) entry which is preliminary data.</text>
</comment>
<dbReference type="EMBL" id="JAQQBS010001423">
    <property type="protein sequence ID" value="KAK0160785.1"/>
    <property type="molecule type" value="Genomic_DNA"/>
</dbReference>
<reference evidence="4" key="1">
    <citation type="journal article" date="2023" name="bioRxiv">
        <title>Scaffold-level genome assemblies of two parasitoid biocontrol wasps reveal the parthenogenesis mechanism and an associated novel virus.</title>
        <authorList>
            <person name="Inwood S."/>
            <person name="Skelly J."/>
            <person name="Guhlin J."/>
            <person name="Harrop T."/>
            <person name="Goldson S."/>
            <person name="Dearden P."/>
        </authorList>
    </citation>
    <scope>NUCLEOTIDE SEQUENCE</scope>
    <source>
        <strain evidence="4">Irish</strain>
        <tissue evidence="4">Whole body</tissue>
    </source>
</reference>
<reference evidence="4" key="2">
    <citation type="submission" date="2023-03" db="EMBL/GenBank/DDBJ databases">
        <authorList>
            <person name="Inwood S.N."/>
            <person name="Skelly J.G."/>
            <person name="Guhlin J."/>
            <person name="Harrop T.W.R."/>
            <person name="Goldson S.G."/>
            <person name="Dearden P.K."/>
        </authorList>
    </citation>
    <scope>NUCLEOTIDE SEQUENCE</scope>
    <source>
        <strain evidence="4">Irish</strain>
        <tissue evidence="4">Whole body</tissue>
    </source>
</reference>
<dbReference type="GO" id="GO:0016787">
    <property type="term" value="F:hydrolase activity"/>
    <property type="evidence" value="ECO:0007669"/>
    <property type="project" value="UniProtKB-KW"/>
</dbReference>
<dbReference type="Pfam" id="PF03959">
    <property type="entry name" value="FSH1"/>
    <property type="match status" value="1"/>
</dbReference>
<dbReference type="PANTHER" id="PTHR48070">
    <property type="entry name" value="ESTERASE OVCA2"/>
    <property type="match status" value="1"/>
</dbReference>
<dbReference type="GO" id="GO:0005634">
    <property type="term" value="C:nucleus"/>
    <property type="evidence" value="ECO:0007669"/>
    <property type="project" value="TreeGrafter"/>
</dbReference>
<evidence type="ECO:0000256" key="1">
    <source>
        <dbReference type="ARBA" id="ARBA00005863"/>
    </source>
</evidence>